<name>A0ABW1F1G8_9ACTN</name>
<evidence type="ECO:0008006" key="3">
    <source>
        <dbReference type="Google" id="ProtNLM"/>
    </source>
</evidence>
<dbReference type="EMBL" id="JBHSOD010000033">
    <property type="protein sequence ID" value="MFC5887955.1"/>
    <property type="molecule type" value="Genomic_DNA"/>
</dbReference>
<sequence>MTLLPGAERAHPADLYGCPSGAVCIYARDQPAGSSTLTDTYWSSGAHNLSDHYGWHWVVNNRRGGAGATLCHRFDGGDCTGATVPTGSWVAADLGPIHSIRLDP</sequence>
<proteinExistence type="predicted"/>
<accession>A0ABW1F1G8</accession>
<evidence type="ECO:0000313" key="1">
    <source>
        <dbReference type="EMBL" id="MFC5887955.1"/>
    </source>
</evidence>
<dbReference type="RefSeq" id="WP_313765621.1">
    <property type="nucleotide sequence ID" value="NZ_BAAAVH010000002.1"/>
</dbReference>
<keyword evidence="2" id="KW-1185">Reference proteome</keyword>
<protein>
    <recommendedName>
        <fullName evidence="3">Peptidase inhibitor family I36</fullName>
    </recommendedName>
</protein>
<dbReference type="Proteomes" id="UP001596067">
    <property type="component" value="Unassembled WGS sequence"/>
</dbReference>
<reference evidence="2" key="1">
    <citation type="journal article" date="2019" name="Int. J. Syst. Evol. Microbiol.">
        <title>The Global Catalogue of Microorganisms (GCM) 10K type strain sequencing project: providing services to taxonomists for standard genome sequencing and annotation.</title>
        <authorList>
            <consortium name="The Broad Institute Genomics Platform"/>
            <consortium name="The Broad Institute Genome Sequencing Center for Infectious Disease"/>
            <person name="Wu L."/>
            <person name="Ma J."/>
        </authorList>
    </citation>
    <scope>NUCLEOTIDE SEQUENCE [LARGE SCALE GENOMIC DNA]</scope>
    <source>
        <strain evidence="2">CGMCC 4.1469</strain>
    </source>
</reference>
<organism evidence="1 2">
    <name type="scientific">Kitasatospora aburaviensis</name>
    <dbReference type="NCBI Taxonomy" id="67265"/>
    <lineage>
        <taxon>Bacteria</taxon>
        <taxon>Bacillati</taxon>
        <taxon>Actinomycetota</taxon>
        <taxon>Actinomycetes</taxon>
        <taxon>Kitasatosporales</taxon>
        <taxon>Streptomycetaceae</taxon>
        <taxon>Kitasatospora</taxon>
    </lineage>
</organism>
<evidence type="ECO:0000313" key="2">
    <source>
        <dbReference type="Proteomes" id="UP001596067"/>
    </source>
</evidence>
<comment type="caution">
    <text evidence="1">The sequence shown here is derived from an EMBL/GenBank/DDBJ whole genome shotgun (WGS) entry which is preliminary data.</text>
</comment>
<gene>
    <name evidence="1" type="ORF">ACFP0N_23595</name>
</gene>